<gene>
    <name evidence="1" type="ORF">F3K97_05225</name>
</gene>
<proteinExistence type="predicted"/>
<sequence>MTTVDSDSVDARARARRRLRRWGQGVWADAKRQGAKPVDRFCMVVAIGGRTESPVLACETLKPLVDAGTDEGLWADDNPFHRVATLYMRDPTEAPPGRTRISIAVIPLEPSGSMPGWVVSRVPGALAAPVSLSIPDRDWLTSNMRLPVGQRKARQTRVMRAAARQWRGKALGSDCAVMCGVRYPDSRARWVGDPDNTAETATAMWGAGVALGSVPADPSLFGFYLLAGQSAPHTHDMGLLAFTVPHGFNWMDALLA</sequence>
<evidence type="ECO:0000313" key="2">
    <source>
        <dbReference type="Proteomes" id="UP000464884"/>
    </source>
</evidence>
<evidence type="ECO:0000313" key="1">
    <source>
        <dbReference type="EMBL" id="QHB63632.1"/>
    </source>
</evidence>
<name>A0A6I6R0W8_BIFAD</name>
<dbReference type="EMBL" id="CP047129">
    <property type="protein sequence ID" value="QHB63632.1"/>
    <property type="molecule type" value="Genomic_DNA"/>
</dbReference>
<organism evidence="1 2">
    <name type="scientific">Bifidobacterium adolescentis</name>
    <dbReference type="NCBI Taxonomy" id="1680"/>
    <lineage>
        <taxon>Bacteria</taxon>
        <taxon>Bacillati</taxon>
        <taxon>Actinomycetota</taxon>
        <taxon>Actinomycetes</taxon>
        <taxon>Bifidobacteriales</taxon>
        <taxon>Bifidobacteriaceae</taxon>
        <taxon>Bifidobacterium</taxon>
    </lineage>
</organism>
<dbReference type="AlphaFoldDB" id="A0A6I6R0W8"/>
<accession>A0A6I6R0W8</accession>
<dbReference type="Proteomes" id="UP000464884">
    <property type="component" value="Chromosome"/>
</dbReference>
<reference evidence="1 2" key="1">
    <citation type="submission" date="2019-12" db="EMBL/GenBank/DDBJ databases">
        <title>Draft Genome Sequence of Bifidobacterium adolescentis ZJ2.</title>
        <authorList>
            <person name="Jin Z."/>
        </authorList>
    </citation>
    <scope>NUCLEOTIDE SEQUENCE [LARGE SCALE GENOMIC DNA]</scope>
    <source>
        <strain evidence="1 2">ZJ2</strain>
    </source>
</reference>
<protein>
    <submittedName>
        <fullName evidence="1">Uncharacterized protein</fullName>
    </submittedName>
</protein>